<dbReference type="Proteomes" id="UP000199515">
    <property type="component" value="Unassembled WGS sequence"/>
</dbReference>
<feature type="signal peptide" evidence="1">
    <location>
        <begin position="1"/>
        <end position="21"/>
    </location>
</feature>
<evidence type="ECO:0000256" key="1">
    <source>
        <dbReference type="SAM" id="SignalP"/>
    </source>
</evidence>
<dbReference type="STRING" id="589385.SAMN05421504_1011002"/>
<name>A0A1H2UUD4_9PSEU</name>
<organism evidence="2 3">
    <name type="scientific">Amycolatopsis xylanica</name>
    <dbReference type="NCBI Taxonomy" id="589385"/>
    <lineage>
        <taxon>Bacteria</taxon>
        <taxon>Bacillati</taxon>
        <taxon>Actinomycetota</taxon>
        <taxon>Actinomycetes</taxon>
        <taxon>Pseudonocardiales</taxon>
        <taxon>Pseudonocardiaceae</taxon>
        <taxon>Amycolatopsis</taxon>
    </lineage>
</organism>
<evidence type="ECO:0000313" key="2">
    <source>
        <dbReference type="EMBL" id="SDW59558.1"/>
    </source>
</evidence>
<dbReference type="GO" id="GO:0016829">
    <property type="term" value="F:lyase activity"/>
    <property type="evidence" value="ECO:0007669"/>
    <property type="project" value="UniProtKB-KW"/>
</dbReference>
<dbReference type="Pfam" id="PF14099">
    <property type="entry name" value="Polysacc_lyase"/>
    <property type="match status" value="1"/>
</dbReference>
<dbReference type="OrthoDB" id="4106392at2"/>
<accession>A0A1H2UUD4</accession>
<dbReference type="InterPro" id="IPR025975">
    <property type="entry name" value="Polysacc_lyase"/>
</dbReference>
<dbReference type="AlphaFoldDB" id="A0A1H2UUD4"/>
<keyword evidence="2" id="KW-0456">Lyase</keyword>
<feature type="chain" id="PRO_5011586901" evidence="1">
    <location>
        <begin position="22"/>
        <end position="239"/>
    </location>
</feature>
<reference evidence="2 3" key="1">
    <citation type="submission" date="2016-10" db="EMBL/GenBank/DDBJ databases">
        <authorList>
            <person name="de Groot N.N."/>
        </authorList>
    </citation>
    <scope>NUCLEOTIDE SEQUENCE [LARGE SCALE GENOMIC DNA]</scope>
    <source>
        <strain evidence="2 3">CPCC 202699</strain>
    </source>
</reference>
<gene>
    <name evidence="2" type="ORF">SAMN05421504_1011002</name>
</gene>
<proteinExistence type="predicted"/>
<protein>
    <submittedName>
        <fullName evidence="2">Polysaccharide lyase</fullName>
    </submittedName>
</protein>
<keyword evidence="3" id="KW-1185">Reference proteome</keyword>
<dbReference type="EMBL" id="FNON01000001">
    <property type="protein sequence ID" value="SDW59558.1"/>
    <property type="molecule type" value="Genomic_DNA"/>
</dbReference>
<sequence length="239" mass="25911">MAVTIVVTAAALTAVPGSASALPAGVYFQNEGTLSGWSSSYAQKDGVIRNVTSPAYKGSNAIEAKQTYINETGGYHSETLKSGAQSVGEDKFYGQAIYLPPNWQWHNQNVTFQQWSPEDPEGPWLLMYVQNDQLKYGGSGGISGTIGSISGLRGTWIRIVTHFKLAKDSGAFEVWVNGARKVSRTQTVLPKTSKTMRWSSGIYCTGWRDGQPAGQSVLSIFHDHARIAATYALAEPANW</sequence>
<dbReference type="Gene3D" id="2.60.120.200">
    <property type="match status" value="1"/>
</dbReference>
<keyword evidence="1" id="KW-0732">Signal</keyword>
<evidence type="ECO:0000313" key="3">
    <source>
        <dbReference type="Proteomes" id="UP000199515"/>
    </source>
</evidence>